<organism evidence="2 3">
    <name type="scientific">Dentipellis fragilis</name>
    <dbReference type="NCBI Taxonomy" id="205917"/>
    <lineage>
        <taxon>Eukaryota</taxon>
        <taxon>Fungi</taxon>
        <taxon>Dikarya</taxon>
        <taxon>Basidiomycota</taxon>
        <taxon>Agaricomycotina</taxon>
        <taxon>Agaricomycetes</taxon>
        <taxon>Russulales</taxon>
        <taxon>Hericiaceae</taxon>
        <taxon>Dentipellis</taxon>
    </lineage>
</organism>
<dbReference type="AlphaFoldDB" id="A0A4Y9Z928"/>
<gene>
    <name evidence="2" type="ORF">EVG20_g1724</name>
</gene>
<evidence type="ECO:0000313" key="3">
    <source>
        <dbReference type="Proteomes" id="UP000298327"/>
    </source>
</evidence>
<feature type="region of interest" description="Disordered" evidence="1">
    <location>
        <begin position="27"/>
        <end position="49"/>
    </location>
</feature>
<evidence type="ECO:0000256" key="1">
    <source>
        <dbReference type="SAM" id="MobiDB-lite"/>
    </source>
</evidence>
<accession>A0A4Y9Z928</accession>
<comment type="caution">
    <text evidence="2">The sequence shown here is derived from an EMBL/GenBank/DDBJ whole genome shotgun (WGS) entry which is preliminary data.</text>
</comment>
<dbReference type="EMBL" id="SEOQ01000058">
    <property type="protein sequence ID" value="TFY71285.1"/>
    <property type="molecule type" value="Genomic_DNA"/>
</dbReference>
<sequence length="317" mass="34868">MFVRLRAHAFVAVQIRKCTEWRLHCSSTTSGSGMQAASRLSPGQEPGGDWHAQREWGLRAAASHYARPVSTIPGTAWFETYVGFTWVSTVTTWARSGPYYNAGTNTLHFKGLEHLSPILYSLCRIHYCLQRNCRTPFIHRPTTGRLHRATHSRVSLTSYGGTTCLPFAGSASALILLTLQSPSTAEVLASPSRMTSSPPFLPYIVALHVIRVNQDPPATPTTADFPPDSPISSHFAWAAPPTLFSMTDDVATAAKEGGFFVSAPAEREDALELSAWHGPRWGSLRNGLDDMIDYVAVVEFEGGVFLKSQRQRLQIVH</sequence>
<dbReference type="Proteomes" id="UP000298327">
    <property type="component" value="Unassembled WGS sequence"/>
</dbReference>
<name>A0A4Y9Z928_9AGAM</name>
<proteinExistence type="predicted"/>
<evidence type="ECO:0000313" key="2">
    <source>
        <dbReference type="EMBL" id="TFY71285.1"/>
    </source>
</evidence>
<dbReference type="OrthoDB" id="3195967at2759"/>
<reference evidence="2 3" key="1">
    <citation type="submission" date="2019-02" db="EMBL/GenBank/DDBJ databases">
        <title>Genome sequencing of the rare red list fungi Dentipellis fragilis.</title>
        <authorList>
            <person name="Buettner E."/>
            <person name="Kellner H."/>
        </authorList>
    </citation>
    <scope>NUCLEOTIDE SEQUENCE [LARGE SCALE GENOMIC DNA]</scope>
    <source>
        <strain evidence="2 3">DSM 105465</strain>
    </source>
</reference>
<keyword evidence="3" id="KW-1185">Reference proteome</keyword>
<protein>
    <submittedName>
        <fullName evidence="2">Uncharacterized protein</fullName>
    </submittedName>
</protein>